<evidence type="ECO:0000313" key="1">
    <source>
        <dbReference type="EMBL" id="KAL3686753.1"/>
    </source>
</evidence>
<accession>A0ABD3H613</accession>
<dbReference type="EMBL" id="JBJQOH010000004">
    <property type="protein sequence ID" value="KAL3686753.1"/>
    <property type="molecule type" value="Genomic_DNA"/>
</dbReference>
<organism evidence="1 2">
    <name type="scientific">Riccia sorocarpa</name>
    <dbReference type="NCBI Taxonomy" id="122646"/>
    <lineage>
        <taxon>Eukaryota</taxon>
        <taxon>Viridiplantae</taxon>
        <taxon>Streptophyta</taxon>
        <taxon>Embryophyta</taxon>
        <taxon>Marchantiophyta</taxon>
        <taxon>Marchantiopsida</taxon>
        <taxon>Marchantiidae</taxon>
        <taxon>Marchantiales</taxon>
        <taxon>Ricciaceae</taxon>
        <taxon>Riccia</taxon>
    </lineage>
</organism>
<proteinExistence type="predicted"/>
<evidence type="ECO:0000313" key="2">
    <source>
        <dbReference type="Proteomes" id="UP001633002"/>
    </source>
</evidence>
<protein>
    <submittedName>
        <fullName evidence="1">Uncharacterized protein</fullName>
    </submittedName>
</protein>
<name>A0ABD3H613_9MARC</name>
<dbReference type="Proteomes" id="UP001633002">
    <property type="component" value="Unassembled WGS sequence"/>
</dbReference>
<dbReference type="AlphaFoldDB" id="A0ABD3H613"/>
<keyword evidence="2" id="KW-1185">Reference proteome</keyword>
<gene>
    <name evidence="1" type="ORF">R1sor_013062</name>
</gene>
<sequence length="235" mass="26280">MIICEFCPTDSRSCGEESVASQVLIEHETSESKLAALHQTSESKLAALQALGAVGFHIVDYLYEESKFRVQVIGAEDGLCVDLSSQEYFKFSQAMDSQLSEPEPEFLEEGGNPGLLRFKADIVTTCTVNGLYDEGACARELSPAETAKRAKKGRRYLKGFIPMLRFKERSGKENSHMQMRQRISMFMICLLRLFERKKKRGKAAASTAESPAYDDTNVEHSGLIPLRHLQRCPTS</sequence>
<comment type="caution">
    <text evidence="1">The sequence shown here is derived from an EMBL/GenBank/DDBJ whole genome shotgun (WGS) entry which is preliminary data.</text>
</comment>
<reference evidence="1 2" key="1">
    <citation type="submission" date="2024-09" db="EMBL/GenBank/DDBJ databases">
        <title>Chromosome-scale assembly of Riccia sorocarpa.</title>
        <authorList>
            <person name="Paukszto L."/>
        </authorList>
    </citation>
    <scope>NUCLEOTIDE SEQUENCE [LARGE SCALE GENOMIC DNA]</scope>
    <source>
        <strain evidence="1">LP-2024</strain>
        <tissue evidence="1">Aerial parts of the thallus</tissue>
    </source>
</reference>